<dbReference type="CDD" id="cd00082">
    <property type="entry name" value="HisKA"/>
    <property type="match status" value="1"/>
</dbReference>
<dbReference type="Gene3D" id="3.30.450.20">
    <property type="entry name" value="PAS domain"/>
    <property type="match status" value="1"/>
</dbReference>
<evidence type="ECO:0000313" key="13">
    <source>
        <dbReference type="Proteomes" id="UP001499978"/>
    </source>
</evidence>
<dbReference type="PANTHER" id="PTHR43065">
    <property type="entry name" value="SENSOR HISTIDINE KINASE"/>
    <property type="match status" value="1"/>
</dbReference>
<dbReference type="SUPFAM" id="SSF47384">
    <property type="entry name" value="Homodimeric domain of signal transducing histidine kinase"/>
    <property type="match status" value="1"/>
</dbReference>
<keyword evidence="5" id="KW-0418">Kinase</keyword>
<evidence type="ECO:0000259" key="9">
    <source>
        <dbReference type="PROSITE" id="PS50109"/>
    </source>
</evidence>
<gene>
    <name evidence="12" type="ORF">GCM10010201_26580</name>
</gene>
<dbReference type="PRINTS" id="PR00344">
    <property type="entry name" value="BCTRLSENSOR"/>
</dbReference>
<dbReference type="EMBL" id="BAAARY010000012">
    <property type="protein sequence ID" value="GAA2526524.1"/>
    <property type="molecule type" value="Genomic_DNA"/>
</dbReference>
<dbReference type="SMART" id="SM00387">
    <property type="entry name" value="HATPase_c"/>
    <property type="match status" value="1"/>
</dbReference>
<feature type="transmembrane region" description="Helical" evidence="8">
    <location>
        <begin position="254"/>
        <end position="276"/>
    </location>
</feature>
<feature type="domain" description="Histidine kinase" evidence="9">
    <location>
        <begin position="422"/>
        <end position="631"/>
    </location>
</feature>
<dbReference type="PROSITE" id="PS50109">
    <property type="entry name" value="HIS_KIN"/>
    <property type="match status" value="1"/>
</dbReference>
<keyword evidence="6" id="KW-0902">Two-component regulatory system</keyword>
<dbReference type="SUPFAM" id="SSF55785">
    <property type="entry name" value="PYP-like sensor domain (PAS domain)"/>
    <property type="match status" value="1"/>
</dbReference>
<organism evidence="12 13">
    <name type="scientific">Pilimelia columellifera subsp. columellifera</name>
    <dbReference type="NCBI Taxonomy" id="706583"/>
    <lineage>
        <taxon>Bacteria</taxon>
        <taxon>Bacillati</taxon>
        <taxon>Actinomycetota</taxon>
        <taxon>Actinomycetes</taxon>
        <taxon>Micromonosporales</taxon>
        <taxon>Micromonosporaceae</taxon>
        <taxon>Pilimelia</taxon>
    </lineage>
</organism>
<dbReference type="Pfam" id="PF00512">
    <property type="entry name" value="HisKA"/>
    <property type="match status" value="1"/>
</dbReference>
<dbReference type="InterPro" id="IPR036097">
    <property type="entry name" value="HisK_dim/P_sf"/>
</dbReference>
<keyword evidence="13" id="KW-1185">Reference proteome</keyword>
<dbReference type="Gene3D" id="3.40.50.2300">
    <property type="match status" value="1"/>
</dbReference>
<dbReference type="EC" id="2.7.13.3" evidence="3"/>
<comment type="catalytic activity">
    <reaction evidence="1">
        <text>ATP + protein L-histidine = ADP + protein N-phospho-L-histidine.</text>
        <dbReference type="EC" id="2.7.13.3"/>
    </reaction>
</comment>
<proteinExistence type="predicted"/>
<dbReference type="InterPro" id="IPR003594">
    <property type="entry name" value="HATPase_dom"/>
</dbReference>
<dbReference type="InterPro" id="IPR011006">
    <property type="entry name" value="CheY-like_superfamily"/>
</dbReference>
<dbReference type="SUPFAM" id="SSF55874">
    <property type="entry name" value="ATPase domain of HSP90 chaperone/DNA topoisomerase II/histidine kinase"/>
    <property type="match status" value="1"/>
</dbReference>
<keyword evidence="8" id="KW-0472">Membrane</keyword>
<evidence type="ECO:0000313" key="12">
    <source>
        <dbReference type="EMBL" id="GAA2526524.1"/>
    </source>
</evidence>
<evidence type="ECO:0000256" key="3">
    <source>
        <dbReference type="ARBA" id="ARBA00012438"/>
    </source>
</evidence>
<dbReference type="PROSITE" id="PS50110">
    <property type="entry name" value="RESPONSE_REGULATORY"/>
    <property type="match status" value="1"/>
</dbReference>
<evidence type="ECO:0000256" key="2">
    <source>
        <dbReference type="ARBA" id="ARBA00004236"/>
    </source>
</evidence>
<evidence type="ECO:0000256" key="7">
    <source>
        <dbReference type="PROSITE-ProRule" id="PRU00169"/>
    </source>
</evidence>
<dbReference type="Pfam" id="PF02518">
    <property type="entry name" value="HATPase_c"/>
    <property type="match status" value="1"/>
</dbReference>
<feature type="domain" description="Response regulatory" evidence="10">
    <location>
        <begin position="657"/>
        <end position="773"/>
    </location>
</feature>
<evidence type="ECO:0000256" key="1">
    <source>
        <dbReference type="ARBA" id="ARBA00000085"/>
    </source>
</evidence>
<evidence type="ECO:0000256" key="5">
    <source>
        <dbReference type="ARBA" id="ARBA00022777"/>
    </source>
</evidence>
<dbReference type="SMART" id="SM00388">
    <property type="entry name" value="HisKA"/>
    <property type="match status" value="1"/>
</dbReference>
<comment type="caution">
    <text evidence="12">The sequence shown here is derived from an EMBL/GenBank/DDBJ whole genome shotgun (WGS) entry which is preliminary data.</text>
</comment>
<dbReference type="InterPro" id="IPR000014">
    <property type="entry name" value="PAS"/>
</dbReference>
<sequence length="777" mass="81421">MRPGQLLRSGRLVGNLPWAAAALTVLALVVVWIWSSATLSREANARTAGALEQARTVIGGELLRHTDLLRAGAALLANRNVTPEQFERQVALLELPRRYPGAVALTVVDQTGIVRRAAPIAVAEYPPGTDLTRVPHIAAALDVATQSNGVALSAPATSEQTGSTIMFAFAAIGNGGWIGVQISGQRFLDAVAEHSSVMGDISIADVVGDQQAPIAAAALADRKPVRSTDMPALGRRWQLAYSPEHPVLATRERVLPWLLLAVGAAAAVVVVLTLLAQARARRDAVTMAIRLSESEARRDRLLDASPVAIIEVARDGRVANENAAAGALLGHEPGSAVGRQLSVDVRGPTGGRSSLELASDLNGTPLVIETPHGARWVVAYCTETLAGMGRLLVLVDESERHRLEERLTEAQRMEALGLLAGRIAHDFNNLLTPIGGYLDLVLSGEGLNDDDRSMLDECRYATERAAALVSQILTVGRQHVVAVRAVDAAAAIRSLAGLLTQIAGPGIAFRVHTPAEPPVPAVAIDPTGLEQVVVNLVTNARDACAPGGAVTVTVTVEGPLVVLSVADTGAGMDDATRQRVFEPFFTTKQGHGTGLGLATVYAIVSGAGGTIEVTSAPGQGTTFTIRLPLVDPPAEEAVESPDGSAAAGQAEAAAGRTVLLVEDEDQVRRLVQRILRRQGYRVLAAASGEEAQRLYAEGPDHVDLLLSDVRLPGISGPELASALTAERAGLPVVYMSGYTEGLVSDDGRLPPGTMLLTKPFRADELARQIAEAFADGD</sequence>
<dbReference type="InterPro" id="IPR005467">
    <property type="entry name" value="His_kinase_dom"/>
</dbReference>
<feature type="domain" description="PAS" evidence="11">
    <location>
        <begin position="294"/>
        <end position="348"/>
    </location>
</feature>
<dbReference type="SUPFAM" id="SSF52172">
    <property type="entry name" value="CheY-like"/>
    <property type="match status" value="1"/>
</dbReference>
<dbReference type="Gene3D" id="3.30.565.10">
    <property type="entry name" value="Histidine kinase-like ATPase, C-terminal domain"/>
    <property type="match status" value="1"/>
</dbReference>
<evidence type="ECO:0000256" key="6">
    <source>
        <dbReference type="ARBA" id="ARBA00023012"/>
    </source>
</evidence>
<evidence type="ECO:0000256" key="4">
    <source>
        <dbReference type="ARBA" id="ARBA00022553"/>
    </source>
</evidence>
<dbReference type="PROSITE" id="PS50112">
    <property type="entry name" value="PAS"/>
    <property type="match status" value="1"/>
</dbReference>
<dbReference type="Pfam" id="PF00072">
    <property type="entry name" value="Response_reg"/>
    <property type="match status" value="1"/>
</dbReference>
<protein>
    <recommendedName>
        <fullName evidence="3">histidine kinase</fullName>
        <ecNumber evidence="3">2.7.13.3</ecNumber>
    </recommendedName>
</protein>
<comment type="subcellular location">
    <subcellularLocation>
        <location evidence="2">Cell membrane</location>
    </subcellularLocation>
</comment>
<dbReference type="PANTHER" id="PTHR43065:SF42">
    <property type="entry name" value="TWO-COMPONENT SENSOR PPRA"/>
    <property type="match status" value="1"/>
</dbReference>
<keyword evidence="5" id="KW-0808">Transferase</keyword>
<dbReference type="InterPro" id="IPR004358">
    <property type="entry name" value="Sig_transdc_His_kin-like_C"/>
</dbReference>
<evidence type="ECO:0000259" key="10">
    <source>
        <dbReference type="PROSITE" id="PS50110"/>
    </source>
</evidence>
<dbReference type="Gene3D" id="1.10.287.130">
    <property type="match status" value="1"/>
</dbReference>
<dbReference type="InterPro" id="IPR003661">
    <property type="entry name" value="HisK_dim/P_dom"/>
</dbReference>
<name>A0ABN3NLP5_9ACTN</name>
<feature type="transmembrane region" description="Helical" evidence="8">
    <location>
        <begin position="12"/>
        <end position="34"/>
    </location>
</feature>
<reference evidence="12 13" key="1">
    <citation type="journal article" date="2019" name="Int. J. Syst. Evol. Microbiol.">
        <title>The Global Catalogue of Microorganisms (GCM) 10K type strain sequencing project: providing services to taxonomists for standard genome sequencing and annotation.</title>
        <authorList>
            <consortium name="The Broad Institute Genomics Platform"/>
            <consortium name="The Broad Institute Genome Sequencing Center for Infectious Disease"/>
            <person name="Wu L."/>
            <person name="Ma J."/>
        </authorList>
    </citation>
    <scope>NUCLEOTIDE SEQUENCE [LARGE SCALE GENOMIC DNA]</scope>
    <source>
        <strain evidence="12 13">JCM 3367</strain>
    </source>
</reference>
<dbReference type="InterPro" id="IPR035965">
    <property type="entry name" value="PAS-like_dom_sf"/>
</dbReference>
<evidence type="ECO:0000256" key="8">
    <source>
        <dbReference type="SAM" id="Phobius"/>
    </source>
</evidence>
<evidence type="ECO:0000259" key="11">
    <source>
        <dbReference type="PROSITE" id="PS50112"/>
    </source>
</evidence>
<feature type="modified residue" description="4-aspartylphosphate" evidence="7">
    <location>
        <position position="708"/>
    </location>
</feature>
<dbReference type="InterPro" id="IPR001789">
    <property type="entry name" value="Sig_transdc_resp-reg_receiver"/>
</dbReference>
<keyword evidence="8" id="KW-1133">Transmembrane helix</keyword>
<dbReference type="SMART" id="SM00448">
    <property type="entry name" value="REC"/>
    <property type="match status" value="1"/>
</dbReference>
<accession>A0ABN3NLP5</accession>
<dbReference type="Proteomes" id="UP001499978">
    <property type="component" value="Unassembled WGS sequence"/>
</dbReference>
<keyword evidence="8" id="KW-0812">Transmembrane</keyword>
<keyword evidence="4 7" id="KW-0597">Phosphoprotein</keyword>
<dbReference type="InterPro" id="IPR036890">
    <property type="entry name" value="HATPase_C_sf"/>
</dbReference>